<comment type="subunit">
    <text evidence="1">Silk fibroin elementary unit consists in a disulfide-linked heavy and light chain and a p25 glycoprotein in molar ratios of 6:6:1. This results in a complex of approximately 2.3 MDa.</text>
</comment>
<feature type="signal peptide" evidence="2">
    <location>
        <begin position="1"/>
        <end position="16"/>
    </location>
</feature>
<evidence type="ECO:0000256" key="2">
    <source>
        <dbReference type="SAM" id="SignalP"/>
    </source>
</evidence>
<dbReference type="Pfam" id="PF07294">
    <property type="entry name" value="Fibroin_P25"/>
    <property type="match status" value="1"/>
</dbReference>
<dbReference type="EMBL" id="CAVLEF010000011">
    <property type="protein sequence ID" value="CAK1549065.1"/>
    <property type="molecule type" value="Genomic_DNA"/>
</dbReference>
<dbReference type="PIRSF" id="PIRSF008881">
    <property type="entry name" value="Fibroin_P25"/>
    <property type="match status" value="1"/>
</dbReference>
<protein>
    <recommendedName>
        <fullName evidence="1">Fibrohexamerin</fullName>
    </recommendedName>
    <alternativeName>
        <fullName evidence="1">25 kDa silk glycoprotein</fullName>
    </alternativeName>
    <alternativeName>
        <fullName evidence="1">p25</fullName>
    </alternativeName>
</protein>
<accession>A0AAV1JLE7</accession>
<evidence type="ECO:0000313" key="3">
    <source>
        <dbReference type="EMBL" id="CAK1549065.1"/>
    </source>
</evidence>
<name>A0AAV1JLE7_9NEOP</name>
<keyword evidence="4" id="KW-1185">Reference proteome</keyword>
<comment type="caution">
    <text evidence="3">The sequence shown here is derived from an EMBL/GenBank/DDBJ whole genome shotgun (WGS) entry which is preliminary data.</text>
</comment>
<keyword evidence="1" id="KW-0737">Silk protein</keyword>
<dbReference type="InterPro" id="IPR009911">
    <property type="entry name" value="Fibroin_P25"/>
</dbReference>
<reference evidence="3 4" key="1">
    <citation type="submission" date="2023-11" db="EMBL/GenBank/DDBJ databases">
        <authorList>
            <person name="Okamura Y."/>
        </authorList>
    </citation>
    <scope>NUCLEOTIDE SEQUENCE [LARGE SCALE GENOMIC DNA]</scope>
</reference>
<organism evidence="3 4">
    <name type="scientific">Leptosia nina</name>
    <dbReference type="NCBI Taxonomy" id="320188"/>
    <lineage>
        <taxon>Eukaryota</taxon>
        <taxon>Metazoa</taxon>
        <taxon>Ecdysozoa</taxon>
        <taxon>Arthropoda</taxon>
        <taxon>Hexapoda</taxon>
        <taxon>Insecta</taxon>
        <taxon>Pterygota</taxon>
        <taxon>Neoptera</taxon>
        <taxon>Endopterygota</taxon>
        <taxon>Lepidoptera</taxon>
        <taxon>Glossata</taxon>
        <taxon>Ditrysia</taxon>
        <taxon>Papilionoidea</taxon>
        <taxon>Pieridae</taxon>
        <taxon>Pierinae</taxon>
        <taxon>Leptosia</taxon>
    </lineage>
</organism>
<comment type="subcellular location">
    <subcellularLocation>
        <location evidence="1">Secreted</location>
    </subcellularLocation>
</comment>
<sequence length="216" mass="25232">MMKALFFLAVIAGCYAGPSNIVRPCQFSHTHCLRQNFQSNSRCNPNVRGSIPFEYTIPVFPFHTPYFNATYIDRNLKIRNQNRCSVSEFFYNVQSDVLVFAIDCPMLEFESTRTLIQHFSLREDTYFDYKYQGTYPLIRLTMNLPHANAMDVCSAYTFADVTALPIFKINPNDVKTANFLSRDLTLLNIYERETFHYRAKRLMLNYINSYICDFGC</sequence>
<evidence type="ECO:0000313" key="4">
    <source>
        <dbReference type="Proteomes" id="UP001497472"/>
    </source>
</evidence>
<evidence type="ECO:0000256" key="1">
    <source>
        <dbReference type="PIRNR" id="PIRNR008881"/>
    </source>
</evidence>
<feature type="chain" id="PRO_5043852747" description="Fibrohexamerin" evidence="2">
    <location>
        <begin position="17"/>
        <end position="216"/>
    </location>
</feature>
<proteinExistence type="predicted"/>
<keyword evidence="2" id="KW-0732">Signal</keyword>
<keyword evidence="1" id="KW-0964">Secreted</keyword>
<dbReference type="GO" id="GO:0005198">
    <property type="term" value="F:structural molecule activity"/>
    <property type="evidence" value="ECO:0007669"/>
    <property type="project" value="UniProtKB-UniRule"/>
</dbReference>
<dbReference type="AlphaFoldDB" id="A0AAV1JLE7"/>
<dbReference type="Proteomes" id="UP001497472">
    <property type="component" value="Unassembled WGS sequence"/>
</dbReference>
<gene>
    <name evidence="3" type="ORF">LNINA_LOCUS8401</name>
</gene>
<dbReference type="GO" id="GO:0005576">
    <property type="term" value="C:extracellular region"/>
    <property type="evidence" value="ECO:0007669"/>
    <property type="project" value="UniProtKB-SubCell"/>
</dbReference>